<dbReference type="AlphaFoldDB" id="A0A917Z3J7"/>
<dbReference type="EMBL" id="BMLS01000007">
    <property type="protein sequence ID" value="GGO73493.1"/>
    <property type="molecule type" value="Genomic_DNA"/>
</dbReference>
<dbReference type="RefSeq" id="WP_188698019.1">
    <property type="nucleotide sequence ID" value="NZ_BMLS01000007.1"/>
</dbReference>
<reference evidence="2" key="1">
    <citation type="journal article" date="2014" name="Int. J. Syst. Evol. Microbiol.">
        <title>Complete genome sequence of Corynebacterium casei LMG S-19264T (=DSM 44701T), isolated from a smear-ripened cheese.</title>
        <authorList>
            <consortium name="US DOE Joint Genome Institute (JGI-PGF)"/>
            <person name="Walter F."/>
            <person name="Albersmeier A."/>
            <person name="Kalinowski J."/>
            <person name="Ruckert C."/>
        </authorList>
    </citation>
    <scope>NUCLEOTIDE SEQUENCE</scope>
    <source>
        <strain evidence="2">CGMCC 1.7086</strain>
    </source>
</reference>
<keyword evidence="3" id="KW-1185">Reference proteome</keyword>
<proteinExistence type="predicted"/>
<protein>
    <submittedName>
        <fullName evidence="2">Uncharacterized protein</fullName>
    </submittedName>
</protein>
<evidence type="ECO:0000313" key="2">
    <source>
        <dbReference type="EMBL" id="GGO73493.1"/>
    </source>
</evidence>
<name>A0A917Z3J7_9ALTE</name>
<sequence>MKGFIQAGALIGIAGLLLWKPWSSTEPASPDVEVSQDSHSTESVPRGENPGVQAEKQVEKPNASAKPDSEFYAKREQLLTHLDAAKHCQTSGDCVSPEDDPRAGMFEQEKRLVEALQSLQDLYTSEQFEDDELAAITGEYLTSPLGRVQHQAVEMMQQQAPNRQNAQTLIRKLDDSYDSKVMELALDELARYPELSEPIDDLFLKNLRTGSFYVSRTIAEGISPYLNQGNLGLYESALAELPPQSAKARLLNAAIERYKKSSQ</sequence>
<organism evidence="2 3">
    <name type="scientific">Bowmanella pacifica</name>
    <dbReference type="NCBI Taxonomy" id="502051"/>
    <lineage>
        <taxon>Bacteria</taxon>
        <taxon>Pseudomonadati</taxon>
        <taxon>Pseudomonadota</taxon>
        <taxon>Gammaproteobacteria</taxon>
        <taxon>Alteromonadales</taxon>
        <taxon>Alteromonadaceae</taxon>
        <taxon>Bowmanella</taxon>
    </lineage>
</organism>
<feature type="region of interest" description="Disordered" evidence="1">
    <location>
        <begin position="25"/>
        <end position="69"/>
    </location>
</feature>
<reference evidence="2" key="2">
    <citation type="submission" date="2020-09" db="EMBL/GenBank/DDBJ databases">
        <authorList>
            <person name="Sun Q."/>
            <person name="Zhou Y."/>
        </authorList>
    </citation>
    <scope>NUCLEOTIDE SEQUENCE</scope>
    <source>
        <strain evidence="2">CGMCC 1.7086</strain>
    </source>
</reference>
<gene>
    <name evidence="2" type="ORF">GCM10010982_34110</name>
</gene>
<evidence type="ECO:0000256" key="1">
    <source>
        <dbReference type="SAM" id="MobiDB-lite"/>
    </source>
</evidence>
<accession>A0A917Z3J7</accession>
<dbReference type="Proteomes" id="UP000606935">
    <property type="component" value="Unassembled WGS sequence"/>
</dbReference>
<comment type="caution">
    <text evidence="2">The sequence shown here is derived from an EMBL/GenBank/DDBJ whole genome shotgun (WGS) entry which is preliminary data.</text>
</comment>
<evidence type="ECO:0000313" key="3">
    <source>
        <dbReference type="Proteomes" id="UP000606935"/>
    </source>
</evidence>